<dbReference type="EMBL" id="PFMR01000110">
    <property type="protein sequence ID" value="PIZ17514.1"/>
    <property type="molecule type" value="Genomic_DNA"/>
</dbReference>
<dbReference type="Proteomes" id="UP000229307">
    <property type="component" value="Unassembled WGS sequence"/>
</dbReference>
<feature type="signal peptide" evidence="1">
    <location>
        <begin position="1"/>
        <end position="20"/>
    </location>
</feature>
<feature type="chain" id="PRO_5014611129" evidence="1">
    <location>
        <begin position="21"/>
        <end position="224"/>
    </location>
</feature>
<evidence type="ECO:0000256" key="1">
    <source>
        <dbReference type="SAM" id="SignalP"/>
    </source>
</evidence>
<keyword evidence="1" id="KW-0732">Signal</keyword>
<proteinExistence type="predicted"/>
<name>A0A2M7SDE5_9BACT</name>
<gene>
    <name evidence="2" type="ORF">COY52_04275</name>
</gene>
<comment type="caution">
    <text evidence="2">The sequence shown here is derived from an EMBL/GenBank/DDBJ whole genome shotgun (WGS) entry which is preliminary data.</text>
</comment>
<reference evidence="3" key="1">
    <citation type="submission" date="2017-09" db="EMBL/GenBank/DDBJ databases">
        <title>Depth-based differentiation of microbial function through sediment-hosted aquifers and enrichment of novel symbionts in the deep terrestrial subsurface.</title>
        <authorList>
            <person name="Probst A.J."/>
            <person name="Ladd B."/>
            <person name="Jarett J.K."/>
            <person name="Geller-Mcgrath D.E."/>
            <person name="Sieber C.M.K."/>
            <person name="Emerson J.B."/>
            <person name="Anantharaman K."/>
            <person name="Thomas B.C."/>
            <person name="Malmstrom R."/>
            <person name="Stieglmeier M."/>
            <person name="Klingl A."/>
            <person name="Woyke T."/>
            <person name="Ryan C.M."/>
            <person name="Banfield J.F."/>
        </authorList>
    </citation>
    <scope>NUCLEOTIDE SEQUENCE [LARGE SCALE GENOMIC DNA]</scope>
</reference>
<protein>
    <submittedName>
        <fullName evidence="2">Uncharacterized protein</fullName>
    </submittedName>
</protein>
<dbReference type="AlphaFoldDB" id="A0A2M7SDE5"/>
<sequence length="224" mass="24857">MKKTVILFLILGSLAGAVSAEEIYLKKGDVISGSVTGSDSESIRVKTSYGEVLIRQEEILRIEYVKPAQDEEAAPLQAEKAPAKKLKTLSVGFQMDMIGYYSGMFLCPTVKWWVTPAAAIQFEYNVFELYGSGPTIIIKGLWGFLREDMRYLSVGGGVVLMNTGYGLSTGFMGIISGDVLRDPEIPYAISAEIGYYYGPVNSYYLYYGSFHNLWLAVGYNIYLF</sequence>
<accession>A0A2M7SDE5</accession>
<organism evidence="2 3">
    <name type="scientific">Candidatus Desantisbacteria bacterium CG_4_10_14_0_8_um_filter_48_22</name>
    <dbReference type="NCBI Taxonomy" id="1974543"/>
    <lineage>
        <taxon>Bacteria</taxon>
        <taxon>Candidatus Desantisiibacteriota</taxon>
    </lineage>
</organism>
<evidence type="ECO:0000313" key="2">
    <source>
        <dbReference type="EMBL" id="PIZ17514.1"/>
    </source>
</evidence>
<evidence type="ECO:0000313" key="3">
    <source>
        <dbReference type="Proteomes" id="UP000229307"/>
    </source>
</evidence>